<accession>A0A0S1S1D0</accession>
<evidence type="ECO:0000313" key="1">
    <source>
        <dbReference type="EMBL" id="ALM02221.1"/>
    </source>
</evidence>
<dbReference type="Proteomes" id="UP000202242">
    <property type="component" value="Segment"/>
</dbReference>
<evidence type="ECO:0000313" key="2">
    <source>
        <dbReference type="Proteomes" id="UP000202242"/>
    </source>
</evidence>
<reference evidence="1 2" key="1">
    <citation type="submission" date="2015-10" db="EMBL/GenBank/DDBJ databases">
        <authorList>
            <person name="Aldkheil E."/>
            <person name="Dickey R."/>
            <person name="Jurgensen S."/>
            <person name="Medrano J."/>
            <person name="Morvay M."/>
            <person name="Nguyen B."/>
            <person name="Nguyen D."/>
            <person name="Orlandi D."/>
            <person name="Suphphatthanaworakul T."/>
            <person name="Weeks-Galindo C."/>
            <person name="Delesalle V.A."/>
            <person name="Bradley K.W."/>
            <person name="Asai D.J."/>
            <person name="Bowman C.A."/>
            <person name="Russell D.A."/>
            <person name="Pope W.H."/>
            <person name="Jacobs-Sera D."/>
            <person name="Hendrix R.W."/>
            <person name="Hatfull G.F."/>
        </authorList>
    </citation>
    <scope>NUCLEOTIDE SEQUENCE [LARGE SCALE GENOMIC DNA]</scope>
</reference>
<protein>
    <submittedName>
        <fullName evidence="1">Uncharacterized protein</fullName>
    </submittedName>
</protein>
<dbReference type="GeneID" id="26515918"/>
<keyword evidence="2" id="KW-1185">Reference proteome</keyword>
<dbReference type="OrthoDB" id="15027at10239"/>
<dbReference type="EMBL" id="KT895280">
    <property type="protein sequence ID" value="ALM02221.1"/>
    <property type="molecule type" value="Genomic_DNA"/>
</dbReference>
<dbReference type="KEGG" id="vg:26515918"/>
<organism evidence="1 2">
    <name type="scientific">Mycobacterium phage Sparkdehlily</name>
    <dbReference type="NCBI Taxonomy" id="1739966"/>
    <lineage>
        <taxon>Viruses</taxon>
        <taxon>Duplodnaviria</taxon>
        <taxon>Heunggongvirae</taxon>
        <taxon>Uroviricota</taxon>
        <taxon>Caudoviricetes</taxon>
        <taxon>Gracegardnervirinae</taxon>
        <taxon>Cheoctovirus</taxon>
        <taxon>Cheoctovirus sparkdehlily</taxon>
    </lineage>
</organism>
<proteinExistence type="predicted"/>
<dbReference type="RefSeq" id="YP_009187228.1">
    <property type="nucleotide sequence ID" value="NC_028654.1"/>
</dbReference>
<sequence length="97" mass="10046">MNAATSMPQTLLHTIAGPVVLADLAAMTPTWRPTGCGLVAPVIVGRSPIGRKLSLTGGLFVNPSPLSLFPSSTGATGMLLDDDGFVYRIPNPVEATR</sequence>
<gene>
    <name evidence="1" type="ORF">SEA_SPARKDEHLILY_72</name>
</gene>
<name>A0A0S1S1D0_9CAUD</name>